<dbReference type="SMART" id="SM00129">
    <property type="entry name" value="KISc"/>
    <property type="match status" value="1"/>
</dbReference>
<dbReference type="GO" id="GO:0003777">
    <property type="term" value="F:microtubule motor activity"/>
    <property type="evidence" value="ECO:0007669"/>
    <property type="project" value="InterPro"/>
</dbReference>
<evidence type="ECO:0000256" key="8">
    <source>
        <dbReference type="SAM" id="Coils"/>
    </source>
</evidence>
<sequence>MSQRNVEVAVRVGLSSGQEDVIHVIPERGIVTLPDTNVEFDFAFTQDQDQELVYNITTANLIENLFQGFNTTVTAYGPTNTGKTFTIFGYSLGNDRGWSHTGLVAFSLRDIYDRFEKLLPKRNISLCVSYYEINNDEIHDLLTPDPSCNAFLDTDETGSVIVSGLTEIDCISMDQVLCCLDRGLKLRSQFQSMTSFGSNLTKHSHMVLTIVVKQRWIEGDAYIESTSRMSFVDLAGSERFGSNVDGGYNSGLLALNNVITALGDPRRKAHHVPYWDSRLTSVLKNALGGDSLTLFICCLSPRFENIEETLDTLHIGVCARNISNTVINHTVVRPVYEAYESQRSTLMHQGFRPVNPYLNADRFFIPITPVPEESLTYSVISNEYRQSIRAEGEERVTAPQNGCQLNFGNKLEINHGSSLQDQLFKLQFAVSQMMVLIKSAQDLLNDLSMDDLCSREYRNRAEAWLCLKQECEECLAPDLGYGSGSIDRLSISDEIEAKSLDVIEEVSEPTGTHSTETTHYRQDDAEANIEERLKVIRSQFRWTTNKLLRNMEDSKCVLLHVIRRNRFGSTDNEGSEPSDDEVETTLQVHRTVPPPRRRQSIFQGMVGQMSEASDPAFVLQQLKERLGEDLEGSISNHSGSKSIDPELISKRRVSRSTSPISIGEMNSNQLPTTSLAASEPLPSTNFSQCGLKQRTLSERRRSSSESGSDEEIRGRVVESQLRQEVRELSASTESKKLKVKQTNWDMKAVKRMLKELRSTIEIKEALLFDLEKAEEQSDIAQKKFERRIERLEQHIAEYKERAEKEQQKLKLWEELEKGSEGEEETVEEVEKKVKKLLQKIQEDQKRLADLQNLRSLTERDPGRIEDLRRSVSVLKEKEEDLHSQFEIEGEKKKKLELELLNENKKIRELSKMLEAQQSINEVFRLRGSRVPGNTLETPSPFRSVTESDGGRNSVFSGTNQLSNSLSKEDPDRNKAISILTQDKKECEKSSHMSLTKSVQTDNGDSERVGQDELRYEIRKLRKARDSLMVCKQQLDEVRHLDGQLDSLEERRWIEYDEAIEAVDWAIEHKNQLICNAEMQENTLEDLTCDESLLARLNRLSIGEIRKLFTKYFRKVVELREGCRKLEQQVVELEDRLKQQITDYRKVHDKVQRVRFDAECQLVAQQRDYEQQISALIRQLGEDSSGSSATERRLRHMESEVEHLRKENRMLKVNLSDMMLRVGAGKEQHKQENSSILPEPSTSTYRGPFSLLPVLHGFRNKPAKNTITTQVTRQKNKLIIEEKIKNQRKNEKK</sequence>
<dbReference type="GO" id="GO:0005524">
    <property type="term" value="F:ATP binding"/>
    <property type="evidence" value="ECO:0007669"/>
    <property type="project" value="UniProtKB-UniRule"/>
</dbReference>
<feature type="coiled-coil region" evidence="8">
    <location>
        <begin position="1030"/>
        <end position="1089"/>
    </location>
</feature>
<comment type="caution">
    <text evidence="11">The sequence shown here is derived from an EMBL/GenBank/DDBJ whole genome shotgun (WGS) entry which is preliminary data.</text>
</comment>
<keyword evidence="5 8" id="KW-0175">Coiled coil</keyword>
<feature type="region of interest" description="Disordered" evidence="9">
    <location>
        <begin position="631"/>
        <end position="714"/>
    </location>
</feature>
<keyword evidence="2" id="KW-0963">Cytoplasm</keyword>
<gene>
    <name evidence="11" type="ORF">QYM36_017162</name>
</gene>
<accession>A0AA88HGN4</accession>
<dbReference type="GO" id="GO:0008017">
    <property type="term" value="F:microtubule binding"/>
    <property type="evidence" value="ECO:0007669"/>
    <property type="project" value="InterPro"/>
</dbReference>
<evidence type="ECO:0000256" key="6">
    <source>
        <dbReference type="ARBA" id="ARBA00023212"/>
    </source>
</evidence>
<dbReference type="InterPro" id="IPR001752">
    <property type="entry name" value="Kinesin_motor_dom"/>
</dbReference>
<feature type="binding site" evidence="7">
    <location>
        <begin position="77"/>
        <end position="84"/>
    </location>
    <ligand>
        <name>ATP</name>
        <dbReference type="ChEBI" id="CHEBI:30616"/>
    </ligand>
</feature>
<dbReference type="InterPro" id="IPR019821">
    <property type="entry name" value="Kinesin_motor_CS"/>
</dbReference>
<feature type="compositionally biased region" description="Polar residues" evidence="9">
    <location>
        <begin position="655"/>
        <end position="690"/>
    </location>
</feature>
<dbReference type="PROSITE" id="PS00411">
    <property type="entry name" value="KINESIN_MOTOR_1"/>
    <property type="match status" value="1"/>
</dbReference>
<keyword evidence="7" id="KW-0505">Motor protein</keyword>
<feature type="coiled-coil region" evidence="8">
    <location>
        <begin position="1115"/>
        <end position="1142"/>
    </location>
</feature>
<feature type="compositionally biased region" description="Polar residues" evidence="9">
    <location>
        <begin position="991"/>
        <end position="1002"/>
    </location>
</feature>
<dbReference type="EMBL" id="JAVRJZ010000021">
    <property type="protein sequence ID" value="KAK2705017.1"/>
    <property type="molecule type" value="Genomic_DNA"/>
</dbReference>
<dbReference type="Pfam" id="PF00225">
    <property type="entry name" value="Kinesin"/>
    <property type="match status" value="1"/>
</dbReference>
<protein>
    <recommendedName>
        <fullName evidence="10">Kinesin motor domain-containing protein</fullName>
    </recommendedName>
</protein>
<dbReference type="Gene3D" id="3.40.850.10">
    <property type="entry name" value="Kinesin motor domain"/>
    <property type="match status" value="1"/>
</dbReference>
<dbReference type="PROSITE" id="PS50067">
    <property type="entry name" value="KINESIN_MOTOR_2"/>
    <property type="match status" value="1"/>
</dbReference>
<evidence type="ECO:0000313" key="11">
    <source>
        <dbReference type="EMBL" id="KAK2705017.1"/>
    </source>
</evidence>
<dbReference type="GO" id="GO:0007018">
    <property type="term" value="P:microtubule-based movement"/>
    <property type="evidence" value="ECO:0007669"/>
    <property type="project" value="InterPro"/>
</dbReference>
<dbReference type="GO" id="GO:0051231">
    <property type="term" value="P:spindle elongation"/>
    <property type="evidence" value="ECO:0007669"/>
    <property type="project" value="TreeGrafter"/>
</dbReference>
<dbReference type="Proteomes" id="UP001187531">
    <property type="component" value="Unassembled WGS sequence"/>
</dbReference>
<reference evidence="11" key="1">
    <citation type="submission" date="2023-07" db="EMBL/GenBank/DDBJ databases">
        <title>Chromosome-level genome assembly of Artemia franciscana.</title>
        <authorList>
            <person name="Jo E."/>
        </authorList>
    </citation>
    <scope>NUCLEOTIDE SEQUENCE</scope>
    <source>
        <tissue evidence="11">Whole body</tissue>
    </source>
</reference>
<evidence type="ECO:0000256" key="1">
    <source>
        <dbReference type="ARBA" id="ARBA00004245"/>
    </source>
</evidence>
<keyword evidence="12" id="KW-1185">Reference proteome</keyword>
<evidence type="ECO:0000256" key="4">
    <source>
        <dbReference type="ARBA" id="ARBA00022840"/>
    </source>
</evidence>
<keyword evidence="3 7" id="KW-0547">Nucleotide-binding</keyword>
<dbReference type="InterPro" id="IPR036961">
    <property type="entry name" value="Kinesin_motor_dom_sf"/>
</dbReference>
<dbReference type="InterPro" id="IPR027640">
    <property type="entry name" value="Kinesin-like_fam"/>
</dbReference>
<evidence type="ECO:0000256" key="9">
    <source>
        <dbReference type="SAM" id="MobiDB-lite"/>
    </source>
</evidence>
<feature type="coiled-coil region" evidence="8">
    <location>
        <begin position="746"/>
        <end position="912"/>
    </location>
</feature>
<evidence type="ECO:0000256" key="5">
    <source>
        <dbReference type="ARBA" id="ARBA00023054"/>
    </source>
</evidence>
<feature type="compositionally biased region" description="Basic and acidic residues" evidence="9">
    <location>
        <begin position="981"/>
        <end position="990"/>
    </location>
</feature>
<comment type="similarity">
    <text evidence="7">Belongs to the TRAFAC class myosin-kinesin ATPase superfamily. Kinesin family.</text>
</comment>
<evidence type="ECO:0000313" key="12">
    <source>
        <dbReference type="Proteomes" id="UP001187531"/>
    </source>
</evidence>
<organism evidence="11 12">
    <name type="scientific">Artemia franciscana</name>
    <name type="common">Brine shrimp</name>
    <name type="synonym">Artemia sanfranciscana</name>
    <dbReference type="NCBI Taxonomy" id="6661"/>
    <lineage>
        <taxon>Eukaryota</taxon>
        <taxon>Metazoa</taxon>
        <taxon>Ecdysozoa</taxon>
        <taxon>Arthropoda</taxon>
        <taxon>Crustacea</taxon>
        <taxon>Branchiopoda</taxon>
        <taxon>Anostraca</taxon>
        <taxon>Artemiidae</taxon>
        <taxon>Artemia</taxon>
    </lineage>
</organism>
<feature type="compositionally biased region" description="Polar residues" evidence="9">
    <location>
        <begin position="934"/>
        <end position="946"/>
    </location>
</feature>
<proteinExistence type="inferred from homology"/>
<feature type="domain" description="Kinesin motor" evidence="10">
    <location>
        <begin position="5"/>
        <end position="322"/>
    </location>
</feature>
<keyword evidence="6" id="KW-0206">Cytoskeleton</keyword>
<dbReference type="PANTHER" id="PTHR47969">
    <property type="entry name" value="CHROMOSOME-ASSOCIATED KINESIN KIF4A-RELATED"/>
    <property type="match status" value="1"/>
</dbReference>
<evidence type="ECO:0000256" key="3">
    <source>
        <dbReference type="ARBA" id="ARBA00022741"/>
    </source>
</evidence>
<dbReference type="GO" id="GO:0005875">
    <property type="term" value="C:microtubule associated complex"/>
    <property type="evidence" value="ECO:0007669"/>
    <property type="project" value="TreeGrafter"/>
</dbReference>
<feature type="coiled-coil region" evidence="8">
    <location>
        <begin position="1186"/>
        <end position="1213"/>
    </location>
</feature>
<evidence type="ECO:0000259" key="10">
    <source>
        <dbReference type="PROSITE" id="PS50067"/>
    </source>
</evidence>
<evidence type="ECO:0000256" key="7">
    <source>
        <dbReference type="PROSITE-ProRule" id="PRU00283"/>
    </source>
</evidence>
<name>A0AA88HGN4_ARTSF</name>
<dbReference type="GO" id="GO:0007052">
    <property type="term" value="P:mitotic spindle organization"/>
    <property type="evidence" value="ECO:0007669"/>
    <property type="project" value="TreeGrafter"/>
</dbReference>
<feature type="compositionally biased region" description="Polar residues" evidence="9">
    <location>
        <begin position="953"/>
        <end position="965"/>
    </location>
</feature>
<evidence type="ECO:0000256" key="2">
    <source>
        <dbReference type="ARBA" id="ARBA00022490"/>
    </source>
</evidence>
<dbReference type="PANTHER" id="PTHR47969:SF15">
    <property type="entry name" value="CHROMOSOME-ASSOCIATED KINESIN KIF4A-RELATED"/>
    <property type="match status" value="1"/>
</dbReference>
<dbReference type="PRINTS" id="PR00380">
    <property type="entry name" value="KINESINHEAVY"/>
</dbReference>
<comment type="subcellular location">
    <subcellularLocation>
        <location evidence="1">Cytoplasm</location>
        <location evidence="1">Cytoskeleton</location>
    </subcellularLocation>
</comment>
<dbReference type="InterPro" id="IPR027417">
    <property type="entry name" value="P-loop_NTPase"/>
</dbReference>
<dbReference type="SUPFAM" id="SSF52540">
    <property type="entry name" value="P-loop containing nucleoside triphosphate hydrolases"/>
    <property type="match status" value="1"/>
</dbReference>
<feature type="region of interest" description="Disordered" evidence="9">
    <location>
        <begin position="929"/>
        <end position="1007"/>
    </location>
</feature>
<keyword evidence="4 7" id="KW-0067">ATP-binding</keyword>